<evidence type="ECO:0000256" key="1">
    <source>
        <dbReference type="ARBA" id="ARBA00004141"/>
    </source>
</evidence>
<keyword evidence="3 6" id="KW-0812">Transmembrane</keyword>
<keyword evidence="5 6" id="KW-0472">Membrane</keyword>
<dbReference type="Pfam" id="PF04117">
    <property type="entry name" value="Mpv17_PMP22"/>
    <property type="match status" value="1"/>
</dbReference>
<dbReference type="GO" id="GO:0016020">
    <property type="term" value="C:membrane"/>
    <property type="evidence" value="ECO:0007669"/>
    <property type="project" value="UniProtKB-SubCell"/>
</dbReference>
<evidence type="ECO:0000313" key="8">
    <source>
        <dbReference type="EMBL" id="GMI14645.1"/>
    </source>
</evidence>
<dbReference type="EMBL" id="BRXW01000216">
    <property type="protein sequence ID" value="GMI14645.1"/>
    <property type="molecule type" value="Genomic_DNA"/>
</dbReference>
<dbReference type="PANTHER" id="PTHR11266">
    <property type="entry name" value="PEROXISOMAL MEMBRANE PROTEIN 2, PXMP2 MPV17"/>
    <property type="match status" value="1"/>
</dbReference>
<comment type="subcellular location">
    <subcellularLocation>
        <location evidence="1">Membrane</location>
        <topology evidence="1">Multi-pass membrane protein</topology>
    </subcellularLocation>
</comment>
<organism evidence="8 9">
    <name type="scientific">Triparma laevis f. longispina</name>
    <dbReference type="NCBI Taxonomy" id="1714387"/>
    <lineage>
        <taxon>Eukaryota</taxon>
        <taxon>Sar</taxon>
        <taxon>Stramenopiles</taxon>
        <taxon>Ochrophyta</taxon>
        <taxon>Bolidophyceae</taxon>
        <taxon>Parmales</taxon>
        <taxon>Triparmaceae</taxon>
        <taxon>Triparma</taxon>
    </lineage>
</organism>
<evidence type="ECO:0000313" key="9">
    <source>
        <dbReference type="Proteomes" id="UP001165122"/>
    </source>
</evidence>
<evidence type="ECO:0000256" key="4">
    <source>
        <dbReference type="ARBA" id="ARBA00022989"/>
    </source>
</evidence>
<dbReference type="OrthoDB" id="430207at2759"/>
<dbReference type="PANTHER" id="PTHR11266:SF17">
    <property type="entry name" value="PROTEIN MPV17"/>
    <property type="match status" value="1"/>
</dbReference>
<protein>
    <submittedName>
        <fullName evidence="8">Uncharacterized protein</fullName>
    </submittedName>
</protein>
<dbReference type="InterPro" id="IPR007248">
    <property type="entry name" value="Mpv17_PMP22"/>
</dbReference>
<reference evidence="9" key="1">
    <citation type="journal article" date="2023" name="Commun. Biol.">
        <title>Genome analysis of Parmales, the sister group of diatoms, reveals the evolutionary specialization of diatoms from phago-mixotrophs to photoautotrophs.</title>
        <authorList>
            <person name="Ban H."/>
            <person name="Sato S."/>
            <person name="Yoshikawa S."/>
            <person name="Yamada K."/>
            <person name="Nakamura Y."/>
            <person name="Ichinomiya M."/>
            <person name="Sato N."/>
            <person name="Blanc-Mathieu R."/>
            <person name="Endo H."/>
            <person name="Kuwata A."/>
            <person name="Ogata H."/>
        </authorList>
    </citation>
    <scope>NUCLEOTIDE SEQUENCE [LARGE SCALE GENOMIC DNA]</scope>
    <source>
        <strain evidence="9">NIES 3700</strain>
    </source>
</reference>
<evidence type="ECO:0000256" key="6">
    <source>
        <dbReference type="RuleBase" id="RU363053"/>
    </source>
</evidence>
<keyword evidence="4 6" id="KW-1133">Transmembrane helix</keyword>
<sequence length="258" mass="28816">MKIFSIPLILSLVLALIPSSAFSLPVSKRISPIPSIPSISNVEMPKQISHTTYDRRALTTLRGGSSTPLSKIGSWYSTSLTNSPLCTKTLTSLFLMTLSFYTGQALSPSPLPLKFSPKTSPLFLLLLFPGLYFPITSHFYYLKISKLLPGRDIFSVLKKSFIGQISYGPIYTAIFFLSQLIPNTPSDMSFLKSIPYALTNNLPSKMINDFFPVWRSGVFYWVTVDILSFRYVPVEYITGFVNVASFFWTVILCIAARG</sequence>
<feature type="transmembrane region" description="Helical" evidence="6">
    <location>
        <begin position="161"/>
        <end position="181"/>
    </location>
</feature>
<feature type="chain" id="PRO_5040933502" evidence="7">
    <location>
        <begin position="24"/>
        <end position="258"/>
    </location>
</feature>
<evidence type="ECO:0000256" key="7">
    <source>
        <dbReference type="SAM" id="SignalP"/>
    </source>
</evidence>
<comment type="caution">
    <text evidence="8">The sequence shown here is derived from an EMBL/GenBank/DDBJ whole genome shotgun (WGS) entry which is preliminary data.</text>
</comment>
<feature type="signal peptide" evidence="7">
    <location>
        <begin position="1"/>
        <end position="23"/>
    </location>
</feature>
<evidence type="ECO:0000256" key="3">
    <source>
        <dbReference type="ARBA" id="ARBA00022692"/>
    </source>
</evidence>
<keyword evidence="9" id="KW-1185">Reference proteome</keyword>
<feature type="transmembrane region" description="Helical" evidence="6">
    <location>
        <begin position="236"/>
        <end position="256"/>
    </location>
</feature>
<evidence type="ECO:0000256" key="2">
    <source>
        <dbReference type="ARBA" id="ARBA00006824"/>
    </source>
</evidence>
<dbReference type="Proteomes" id="UP001165122">
    <property type="component" value="Unassembled WGS sequence"/>
</dbReference>
<evidence type="ECO:0000256" key="5">
    <source>
        <dbReference type="ARBA" id="ARBA00023136"/>
    </source>
</evidence>
<accession>A0A9W7KXB3</accession>
<dbReference type="AlphaFoldDB" id="A0A9W7KXB3"/>
<comment type="similarity">
    <text evidence="2 6">Belongs to the peroxisomal membrane protein PXMP2/4 family.</text>
</comment>
<dbReference type="GO" id="GO:0005737">
    <property type="term" value="C:cytoplasm"/>
    <property type="evidence" value="ECO:0007669"/>
    <property type="project" value="TreeGrafter"/>
</dbReference>
<gene>
    <name evidence="8" type="ORF">TrLO_g7171</name>
</gene>
<feature type="transmembrane region" description="Helical" evidence="6">
    <location>
        <begin position="122"/>
        <end position="141"/>
    </location>
</feature>
<name>A0A9W7KXB3_9STRA</name>
<keyword evidence="7" id="KW-0732">Signal</keyword>
<proteinExistence type="inferred from homology"/>